<dbReference type="Proteomes" id="UP000663937">
    <property type="component" value="Chromosome"/>
</dbReference>
<evidence type="ECO:0000313" key="5">
    <source>
        <dbReference type="EMBL" id="QTE27960.1"/>
    </source>
</evidence>
<dbReference type="KEGG" id="psic:J4E96_11125"/>
<dbReference type="InterPro" id="IPR006015">
    <property type="entry name" value="Universal_stress_UspA"/>
</dbReference>
<dbReference type="AlphaFoldDB" id="A0A8A4Z7S3"/>
<comment type="similarity">
    <text evidence="1">Belongs to the universal stress protein A family.</text>
</comment>
<dbReference type="RefSeq" id="WP_227422185.1">
    <property type="nucleotide sequence ID" value="NZ_CP071868.1"/>
</dbReference>
<dbReference type="InterPro" id="IPR014729">
    <property type="entry name" value="Rossmann-like_a/b/a_fold"/>
</dbReference>
<dbReference type="PANTHER" id="PTHR46268">
    <property type="entry name" value="STRESS RESPONSE PROTEIN NHAX"/>
    <property type="match status" value="1"/>
</dbReference>
<dbReference type="EMBL" id="CP071868">
    <property type="protein sequence ID" value="QTE27960.1"/>
    <property type="molecule type" value="Genomic_DNA"/>
</dbReference>
<organism evidence="5 6">
    <name type="scientific">Pengzhenrongella sicca</name>
    <dbReference type="NCBI Taxonomy" id="2819238"/>
    <lineage>
        <taxon>Bacteria</taxon>
        <taxon>Bacillati</taxon>
        <taxon>Actinomycetota</taxon>
        <taxon>Actinomycetes</taxon>
        <taxon>Micrococcales</taxon>
        <taxon>Pengzhenrongella</taxon>
    </lineage>
</organism>
<sequence>MARTVVVGVEGTPSSAQALVWAATIAAARKVELSIVCATGDPYASVDIEYDDAIEQAATSLLKVSTERALAVAPELVINAVLAHGGAAKALTDASSQAALVVVGSRPLGLMERAFAGSLSYQIAAGSHCPVLVVPEGAAEVGTGVVVGSDGSAESMGAVALAAAEADRFGQELTVLHAWHTPLAFMSVDIVTESDDAWVEESRRVILAEAVAGLGERYPDLVIHQKLVHDQPARALLDAARGARMVVVGSRGRHGIARMLLGSVSHTVVLHAPCPVLVARS</sequence>
<protein>
    <submittedName>
        <fullName evidence="5">Universal stress protein</fullName>
    </submittedName>
</protein>
<evidence type="ECO:0000313" key="6">
    <source>
        <dbReference type="Proteomes" id="UP000663937"/>
    </source>
</evidence>
<proteinExistence type="inferred from homology"/>
<keyword evidence="6" id="KW-1185">Reference proteome</keyword>
<dbReference type="GO" id="GO:0005524">
    <property type="term" value="F:ATP binding"/>
    <property type="evidence" value="ECO:0007669"/>
    <property type="project" value="UniProtKB-KW"/>
</dbReference>
<gene>
    <name evidence="5" type="ORF">J4E96_11125</name>
</gene>
<evidence type="ECO:0000256" key="3">
    <source>
        <dbReference type="ARBA" id="ARBA00022840"/>
    </source>
</evidence>
<dbReference type="Gene3D" id="3.40.50.620">
    <property type="entry name" value="HUPs"/>
    <property type="match status" value="2"/>
</dbReference>
<dbReference type="SUPFAM" id="SSF52402">
    <property type="entry name" value="Adenine nucleotide alpha hydrolases-like"/>
    <property type="match status" value="2"/>
</dbReference>
<dbReference type="PANTHER" id="PTHR46268:SF27">
    <property type="entry name" value="UNIVERSAL STRESS PROTEIN RV2623"/>
    <property type="match status" value="1"/>
</dbReference>
<name>A0A8A4Z7S3_9MICO</name>
<evidence type="ECO:0000259" key="4">
    <source>
        <dbReference type="Pfam" id="PF00582"/>
    </source>
</evidence>
<evidence type="ECO:0000256" key="1">
    <source>
        <dbReference type="ARBA" id="ARBA00008791"/>
    </source>
</evidence>
<accession>A0A8A4Z7S3</accession>
<dbReference type="Pfam" id="PF00582">
    <property type="entry name" value="Usp"/>
    <property type="match status" value="2"/>
</dbReference>
<keyword evidence="3" id="KW-0067">ATP-binding</keyword>
<reference evidence="5" key="1">
    <citation type="submission" date="2021-03" db="EMBL/GenBank/DDBJ databases">
        <title>Pengzhenrongella sicca gen. nov., sp. nov., a new member of suborder Micrococcineae isolated from High-Arctic tundra soil.</title>
        <authorList>
            <person name="Peng F."/>
        </authorList>
    </citation>
    <scope>NUCLEOTIDE SEQUENCE</scope>
    <source>
        <strain evidence="5">LRZ-2</strain>
    </source>
</reference>
<dbReference type="InterPro" id="IPR006016">
    <property type="entry name" value="UspA"/>
</dbReference>
<feature type="domain" description="UspA" evidence="4">
    <location>
        <begin position="145"/>
        <end position="280"/>
    </location>
</feature>
<dbReference type="PRINTS" id="PR01438">
    <property type="entry name" value="UNVRSLSTRESS"/>
</dbReference>
<keyword evidence="2" id="KW-0547">Nucleotide-binding</keyword>
<feature type="domain" description="UspA" evidence="4">
    <location>
        <begin position="1"/>
        <end position="135"/>
    </location>
</feature>
<evidence type="ECO:0000256" key="2">
    <source>
        <dbReference type="ARBA" id="ARBA00022741"/>
    </source>
</evidence>